<dbReference type="InterPro" id="IPR036318">
    <property type="entry name" value="FAD-bd_PCMH-like_sf"/>
</dbReference>
<dbReference type="SUPFAM" id="SSF55447">
    <property type="entry name" value="CO dehydrogenase flavoprotein C-terminal domain-like"/>
    <property type="match status" value="1"/>
</dbReference>
<dbReference type="InterPro" id="IPR016166">
    <property type="entry name" value="FAD-bd_PCMH"/>
</dbReference>
<evidence type="ECO:0000313" key="2">
    <source>
        <dbReference type="EMBL" id="OGF52664.1"/>
    </source>
</evidence>
<dbReference type="InterPro" id="IPR002346">
    <property type="entry name" value="Mopterin_DH_FAD-bd"/>
</dbReference>
<dbReference type="Proteomes" id="UP000179157">
    <property type="component" value="Unassembled WGS sequence"/>
</dbReference>
<dbReference type="Pfam" id="PF00941">
    <property type="entry name" value="FAD_binding_5"/>
    <property type="match status" value="1"/>
</dbReference>
<proteinExistence type="predicted"/>
<protein>
    <recommendedName>
        <fullName evidence="1">FAD-binding PCMH-type domain-containing protein</fullName>
    </recommendedName>
</protein>
<dbReference type="PROSITE" id="PS51387">
    <property type="entry name" value="FAD_PCMH"/>
    <property type="match status" value="1"/>
</dbReference>
<dbReference type="InterPro" id="IPR051312">
    <property type="entry name" value="Diverse_Substr_Oxidored"/>
</dbReference>
<dbReference type="EMBL" id="MFGX01000132">
    <property type="protein sequence ID" value="OGF52664.1"/>
    <property type="molecule type" value="Genomic_DNA"/>
</dbReference>
<accession>A0A1F5UND4</accession>
<reference evidence="2 3" key="1">
    <citation type="journal article" date="2016" name="Nat. Commun.">
        <title>Thousands of microbial genomes shed light on interconnected biogeochemical processes in an aquifer system.</title>
        <authorList>
            <person name="Anantharaman K."/>
            <person name="Brown C.T."/>
            <person name="Hug L.A."/>
            <person name="Sharon I."/>
            <person name="Castelle C.J."/>
            <person name="Probst A.J."/>
            <person name="Thomas B.C."/>
            <person name="Singh A."/>
            <person name="Wilkins M.J."/>
            <person name="Karaoz U."/>
            <person name="Brodie E.L."/>
            <person name="Williams K.H."/>
            <person name="Hubbard S.S."/>
            <person name="Banfield J.F."/>
        </authorList>
    </citation>
    <scope>NUCLEOTIDE SEQUENCE [LARGE SCALE GENOMIC DNA]</scope>
    <source>
        <strain evidence="3">RBG_16_55_9</strain>
    </source>
</reference>
<dbReference type="PANTHER" id="PTHR42659">
    <property type="entry name" value="XANTHINE DEHYDROGENASE SUBUNIT C-RELATED"/>
    <property type="match status" value="1"/>
</dbReference>
<dbReference type="GO" id="GO:0071949">
    <property type="term" value="F:FAD binding"/>
    <property type="evidence" value="ECO:0007669"/>
    <property type="project" value="InterPro"/>
</dbReference>
<dbReference type="InterPro" id="IPR016169">
    <property type="entry name" value="FAD-bd_PCMH_sub2"/>
</dbReference>
<dbReference type="GO" id="GO:0016491">
    <property type="term" value="F:oxidoreductase activity"/>
    <property type="evidence" value="ECO:0007669"/>
    <property type="project" value="InterPro"/>
</dbReference>
<dbReference type="AlphaFoldDB" id="A0A1F5UND4"/>
<feature type="domain" description="FAD-binding PCMH-type" evidence="1">
    <location>
        <begin position="1"/>
        <end position="219"/>
    </location>
</feature>
<organism evidence="2 3">
    <name type="scientific">Fraserbacteria sp. (strain RBG_16_55_9)</name>
    <dbReference type="NCBI Taxonomy" id="1817864"/>
    <lineage>
        <taxon>Bacteria</taxon>
        <taxon>Candidatus Fraseribacteriota</taxon>
    </lineage>
</organism>
<dbReference type="STRING" id="1817864.A2Z21_10190"/>
<dbReference type="Gene3D" id="3.30.465.10">
    <property type="match status" value="2"/>
</dbReference>
<evidence type="ECO:0000313" key="3">
    <source>
        <dbReference type="Proteomes" id="UP000179157"/>
    </source>
</evidence>
<comment type="caution">
    <text evidence="2">The sequence shown here is derived from an EMBL/GenBank/DDBJ whole genome shotgun (WGS) entry which is preliminary data.</text>
</comment>
<dbReference type="InterPro" id="IPR036683">
    <property type="entry name" value="CO_DH_flav_C_dom_sf"/>
</dbReference>
<dbReference type="Gene3D" id="3.30.390.50">
    <property type="entry name" value="CO dehydrogenase flavoprotein, C-terminal domain"/>
    <property type="match status" value="1"/>
</dbReference>
<dbReference type="PANTHER" id="PTHR42659:SF9">
    <property type="entry name" value="XANTHINE DEHYDROGENASE FAD-BINDING SUBUNIT XDHB-RELATED"/>
    <property type="match status" value="1"/>
</dbReference>
<evidence type="ECO:0000259" key="1">
    <source>
        <dbReference type="PROSITE" id="PS51387"/>
    </source>
</evidence>
<dbReference type="InterPro" id="IPR005107">
    <property type="entry name" value="CO_DH_flav_C"/>
</dbReference>
<gene>
    <name evidence="2" type="ORF">A2Z21_10190</name>
</gene>
<dbReference type="Pfam" id="PF03450">
    <property type="entry name" value="CO_deh_flav_C"/>
    <property type="match status" value="1"/>
</dbReference>
<dbReference type="SUPFAM" id="SSF56176">
    <property type="entry name" value="FAD-binding/transporter-associated domain-like"/>
    <property type="match status" value="1"/>
</dbReference>
<name>A0A1F5UND4_FRAXR</name>
<sequence>MKNFQYVNAPDVEDAVSLLQEPGTKAVAGGTDLLTELKERIKMPEILVNLKTISDMKYIREEKDDLRIGALATLSEIELHRMVRERFPILKEAISVTATPQLRNAATLGGNLCQSVRCWYYRHPDVKCWLKDGDMCYAEDGVNSRHAIFGNSTCIAVHPSDLAPALIALDARIRIAGSEVEGELLLEEFFTLPTETHRQSTLLGAADLVTEVIIPHRFGPSNGVYLKAMERATWSFMLVSAAVQLEWKGDRVREARIVLGGVAGKPWRVREAEAMLQGQTLSEGLAQSVGEAAVANAKALKHNAYKIPLARNLVKRGLLELTRRKA</sequence>
<dbReference type="Gene3D" id="3.30.43.10">
    <property type="entry name" value="Uridine Diphospho-n-acetylenolpyruvylglucosamine Reductase, domain 2"/>
    <property type="match status" value="1"/>
</dbReference>
<dbReference type="InterPro" id="IPR016167">
    <property type="entry name" value="FAD-bd_PCMH_sub1"/>
</dbReference>
<dbReference type="SMART" id="SM01092">
    <property type="entry name" value="CO_deh_flav_C"/>
    <property type="match status" value="1"/>
</dbReference>